<dbReference type="Proteomes" id="UP000265020">
    <property type="component" value="Unassembled WGS sequence"/>
</dbReference>
<reference evidence="13" key="2">
    <citation type="submission" date="2025-09" db="UniProtKB">
        <authorList>
            <consortium name="Ensembl"/>
        </authorList>
    </citation>
    <scope>IDENTIFICATION</scope>
</reference>
<keyword evidence="9 12" id="KW-0472">Membrane</keyword>
<name>A0A3Q2FQ53_CYPVA</name>
<evidence type="ECO:0000256" key="10">
    <source>
        <dbReference type="ARBA" id="ARBA00023157"/>
    </source>
</evidence>
<keyword evidence="6" id="KW-0735">Signal-anchor</keyword>
<keyword evidence="10" id="KW-1015">Disulfide bond</keyword>
<dbReference type="PANTHER" id="PTHR46032">
    <property type="entry name" value="ALPHA-2,3-SIALYLTRANSFERASE ST3GAL I ISOFORM X1"/>
    <property type="match status" value="1"/>
</dbReference>
<dbReference type="InterPro" id="IPR051757">
    <property type="entry name" value="Beta-gal_alpha2-3_sialyltrans"/>
</dbReference>
<dbReference type="GO" id="GO:0000139">
    <property type="term" value="C:Golgi membrane"/>
    <property type="evidence" value="ECO:0007669"/>
    <property type="project" value="UniProtKB-SubCell"/>
</dbReference>
<dbReference type="Gene3D" id="3.90.1480.20">
    <property type="entry name" value="Glycosyl transferase family 29"/>
    <property type="match status" value="1"/>
</dbReference>
<dbReference type="GO" id="GO:0003836">
    <property type="term" value="F:beta-galactoside (CMP) alpha-2,3-sialyltransferase activity"/>
    <property type="evidence" value="ECO:0007669"/>
    <property type="project" value="TreeGrafter"/>
</dbReference>
<feature type="transmembrane region" description="Helical" evidence="12">
    <location>
        <begin position="25"/>
        <end position="42"/>
    </location>
</feature>
<keyword evidence="5 12" id="KW-0812">Transmembrane</keyword>
<dbReference type="InterPro" id="IPR001675">
    <property type="entry name" value="Glyco_trans_29"/>
</dbReference>
<evidence type="ECO:0000256" key="5">
    <source>
        <dbReference type="ARBA" id="ARBA00022692"/>
    </source>
</evidence>
<dbReference type="PANTHER" id="PTHR46032:SF6">
    <property type="entry name" value="CMP-N-ACETYLNEURAMINATE-BETA-GALACTOSAMIDE-ALPHA-2,3-SIALYLTRANSFERASE 1"/>
    <property type="match status" value="1"/>
</dbReference>
<dbReference type="GeneTree" id="ENSGT00940000154725"/>
<evidence type="ECO:0000313" key="14">
    <source>
        <dbReference type="Proteomes" id="UP000265020"/>
    </source>
</evidence>
<comment type="subcellular location">
    <subcellularLocation>
        <location evidence="1">Golgi apparatus membrane</location>
        <topology evidence="1">Single-pass type II membrane protein</topology>
    </subcellularLocation>
</comment>
<dbReference type="AlphaFoldDB" id="A0A3Q2FQ53"/>
<evidence type="ECO:0000256" key="9">
    <source>
        <dbReference type="ARBA" id="ARBA00023136"/>
    </source>
</evidence>
<dbReference type="STRING" id="28743.ENSCVAP00000007815"/>
<dbReference type="FunFam" id="3.90.1480.20:FF:000015">
    <property type="entry name" value="Lactosylceramide alpha-2,3-sialyltransferase"/>
    <property type="match status" value="1"/>
</dbReference>
<dbReference type="InterPro" id="IPR038578">
    <property type="entry name" value="GT29-like_sf"/>
</dbReference>
<reference evidence="13" key="1">
    <citation type="submission" date="2025-08" db="UniProtKB">
        <authorList>
            <consortium name="Ensembl"/>
        </authorList>
    </citation>
    <scope>IDENTIFICATION</scope>
</reference>
<evidence type="ECO:0000256" key="11">
    <source>
        <dbReference type="ARBA" id="ARBA00023180"/>
    </source>
</evidence>
<evidence type="ECO:0000256" key="12">
    <source>
        <dbReference type="SAM" id="Phobius"/>
    </source>
</evidence>
<evidence type="ECO:0000256" key="8">
    <source>
        <dbReference type="ARBA" id="ARBA00023034"/>
    </source>
</evidence>
<evidence type="ECO:0000256" key="6">
    <source>
        <dbReference type="ARBA" id="ARBA00022968"/>
    </source>
</evidence>
<dbReference type="Ensembl" id="ENSCVAT00000002670.1">
    <property type="protein sequence ID" value="ENSCVAP00000007815.1"/>
    <property type="gene ID" value="ENSCVAG00000009506.1"/>
</dbReference>
<evidence type="ECO:0000256" key="7">
    <source>
        <dbReference type="ARBA" id="ARBA00022989"/>
    </source>
</evidence>
<proteinExistence type="inferred from homology"/>
<sequence>MFCYTLHRQKLFPSDKNHILRLTSYLKLFTFLLSLAAVGVFLQPRISNFLQFDGPSPCEYDRCFFEDNVLFRHYLKTSVKPFLSAKTRLSIDAFTWWQQRNFSFYEETVDMLFGIFPPVPDLGNAKSGGNVTCALVGNSFNLKGSSYGSIIDSKDLIIRMNFAPIEGYEKDVGTKTSHHVMYPESAVDLDKSTHLVLVPFKIQDIEWLIKAFTTGFSGSSYSPIKSKIKANKELVMVVSPAFIKYVHEVWLEEVGDYPSTGFISLVLALNICDEVSVFGFGANSRGQWNHYFEKYTDINLKTGPHAGQHEYNIIQDLDFGKIVKLYHGV</sequence>
<dbReference type="GO" id="GO:0097503">
    <property type="term" value="P:sialylation"/>
    <property type="evidence" value="ECO:0007669"/>
    <property type="project" value="TreeGrafter"/>
</dbReference>
<keyword evidence="14" id="KW-1185">Reference proteome</keyword>
<keyword evidence="7 12" id="KW-1133">Transmembrane helix</keyword>
<keyword evidence="11" id="KW-0325">Glycoprotein</keyword>
<accession>A0A3Q2FQ53</accession>
<evidence type="ECO:0000256" key="2">
    <source>
        <dbReference type="ARBA" id="ARBA00006003"/>
    </source>
</evidence>
<comment type="similarity">
    <text evidence="2">Belongs to the glycosyltransferase 29 family.</text>
</comment>
<keyword evidence="8" id="KW-0333">Golgi apparatus</keyword>
<evidence type="ECO:0000313" key="13">
    <source>
        <dbReference type="Ensembl" id="ENSCVAP00000007815.1"/>
    </source>
</evidence>
<evidence type="ECO:0000256" key="3">
    <source>
        <dbReference type="ARBA" id="ARBA00022676"/>
    </source>
</evidence>
<evidence type="ECO:0000256" key="1">
    <source>
        <dbReference type="ARBA" id="ARBA00004323"/>
    </source>
</evidence>
<keyword evidence="3" id="KW-0328">Glycosyltransferase</keyword>
<evidence type="ECO:0000256" key="4">
    <source>
        <dbReference type="ARBA" id="ARBA00022679"/>
    </source>
</evidence>
<dbReference type="Pfam" id="PF00777">
    <property type="entry name" value="Glyco_transf_29"/>
    <property type="match status" value="1"/>
</dbReference>
<organism evidence="13 14">
    <name type="scientific">Cyprinodon variegatus</name>
    <name type="common">Sheepshead minnow</name>
    <dbReference type="NCBI Taxonomy" id="28743"/>
    <lineage>
        <taxon>Eukaryota</taxon>
        <taxon>Metazoa</taxon>
        <taxon>Chordata</taxon>
        <taxon>Craniata</taxon>
        <taxon>Vertebrata</taxon>
        <taxon>Euteleostomi</taxon>
        <taxon>Actinopterygii</taxon>
        <taxon>Neopterygii</taxon>
        <taxon>Teleostei</taxon>
        <taxon>Neoteleostei</taxon>
        <taxon>Acanthomorphata</taxon>
        <taxon>Ovalentaria</taxon>
        <taxon>Atherinomorphae</taxon>
        <taxon>Cyprinodontiformes</taxon>
        <taxon>Cyprinodontidae</taxon>
        <taxon>Cyprinodon</taxon>
    </lineage>
</organism>
<protein>
    <submittedName>
        <fullName evidence="13">CMP-N-acetylneuraminate-beta-galactosamide-alpha-2,3-sialyltransferase 1-like</fullName>
    </submittedName>
</protein>
<keyword evidence="4" id="KW-0808">Transferase</keyword>